<organism evidence="2 3">
    <name type="scientific">Lentibacter algarum</name>
    <dbReference type="NCBI Taxonomy" id="576131"/>
    <lineage>
        <taxon>Bacteria</taxon>
        <taxon>Pseudomonadati</taxon>
        <taxon>Pseudomonadota</taxon>
        <taxon>Alphaproteobacteria</taxon>
        <taxon>Rhodobacterales</taxon>
        <taxon>Roseobacteraceae</taxon>
        <taxon>Lentibacter</taxon>
    </lineage>
</organism>
<evidence type="ECO:0008006" key="4">
    <source>
        <dbReference type="Google" id="ProtNLM"/>
    </source>
</evidence>
<sequence>MLSKVITLVGGVAGAASFSQFPEFSQQYIQRMGGAVDELSRFVAEFDADATELGLSREAALVDLAAGGDMGRARAETVAGTITRQARLEADLRALEGAGPFTRAYEMRRFSDSEIATRAWEAYKPAVPLSFEGGMFAGAGFLGGVGLIGGLMGLLRRIFRRRVSV</sequence>
<feature type="transmembrane region" description="Helical" evidence="1">
    <location>
        <begin position="134"/>
        <end position="155"/>
    </location>
</feature>
<keyword evidence="1" id="KW-1133">Transmembrane helix</keyword>
<evidence type="ECO:0000313" key="3">
    <source>
        <dbReference type="Proteomes" id="UP000199026"/>
    </source>
</evidence>
<dbReference type="OrthoDB" id="193051at2"/>
<dbReference type="Proteomes" id="UP000199026">
    <property type="component" value="Unassembled WGS sequence"/>
</dbReference>
<dbReference type="AlphaFoldDB" id="A0A1H3K426"/>
<evidence type="ECO:0000256" key="1">
    <source>
        <dbReference type="SAM" id="Phobius"/>
    </source>
</evidence>
<evidence type="ECO:0000313" key="2">
    <source>
        <dbReference type="EMBL" id="SDY46609.1"/>
    </source>
</evidence>
<dbReference type="InterPro" id="IPR022584">
    <property type="entry name" value="DUF2937"/>
</dbReference>
<keyword evidence="1" id="KW-0812">Transmembrane</keyword>
<gene>
    <name evidence="2" type="ORF">SAMN05444486_102316</name>
</gene>
<dbReference type="EMBL" id="FNPR01000002">
    <property type="protein sequence ID" value="SDY46609.1"/>
    <property type="molecule type" value="Genomic_DNA"/>
</dbReference>
<name>A0A1H3K426_9RHOB</name>
<dbReference type="RefSeq" id="WP_089889914.1">
    <property type="nucleotide sequence ID" value="NZ_CALJFH010000002.1"/>
</dbReference>
<dbReference type="Pfam" id="PF11157">
    <property type="entry name" value="DUF2937"/>
    <property type="match status" value="1"/>
</dbReference>
<dbReference type="STRING" id="576131.SAMN05444486_102316"/>
<proteinExistence type="predicted"/>
<dbReference type="GeneID" id="78124388"/>
<reference evidence="2 3" key="1">
    <citation type="submission" date="2016-10" db="EMBL/GenBank/DDBJ databases">
        <authorList>
            <person name="de Groot N.N."/>
        </authorList>
    </citation>
    <scope>NUCLEOTIDE SEQUENCE [LARGE SCALE GENOMIC DNA]</scope>
    <source>
        <strain evidence="2 3">DSM 24677</strain>
    </source>
</reference>
<protein>
    <recommendedName>
        <fullName evidence="4">DUF2937 domain-containing protein</fullName>
    </recommendedName>
</protein>
<keyword evidence="3" id="KW-1185">Reference proteome</keyword>
<accession>A0A1H3K426</accession>
<keyword evidence="1" id="KW-0472">Membrane</keyword>